<keyword evidence="11 13" id="KW-0472">Membrane</keyword>
<comment type="function">
    <text evidence="13">Component of the ubiquinol-cytochrome c oxidoreductase, a multisubunit transmembrane complex that is part of the mitochondrial electron transport chain which drives oxidative phosphorylation. The complex plays an important role in the uptake of multiple carbon sources present in different host niches.</text>
</comment>
<evidence type="ECO:0000256" key="1">
    <source>
        <dbReference type="ARBA" id="ARBA00004434"/>
    </source>
</evidence>
<evidence type="ECO:0000256" key="4">
    <source>
        <dbReference type="ARBA" id="ARBA00022448"/>
    </source>
</evidence>
<evidence type="ECO:0000256" key="8">
    <source>
        <dbReference type="ARBA" id="ARBA00022982"/>
    </source>
</evidence>
<evidence type="ECO:0000256" key="5">
    <source>
        <dbReference type="ARBA" id="ARBA00022660"/>
    </source>
</evidence>
<dbReference type="EMBL" id="CAWYQH010000097">
    <property type="protein sequence ID" value="CAK8684175.1"/>
    <property type="molecule type" value="Genomic_DNA"/>
</dbReference>
<evidence type="ECO:0000256" key="7">
    <source>
        <dbReference type="ARBA" id="ARBA00022792"/>
    </source>
</evidence>
<dbReference type="SUPFAM" id="SSF81508">
    <property type="entry name" value="Ubiquinone-binding protein QP-C of cytochrome bc1 complex (Ubiquinol-cytochrome c reductase)"/>
    <property type="match status" value="1"/>
</dbReference>
<evidence type="ECO:0000313" key="15">
    <source>
        <dbReference type="Proteomes" id="UP001642483"/>
    </source>
</evidence>
<evidence type="ECO:0000256" key="6">
    <source>
        <dbReference type="ARBA" id="ARBA00022692"/>
    </source>
</evidence>
<feature type="transmembrane region" description="Helical" evidence="13">
    <location>
        <begin position="53"/>
        <end position="70"/>
    </location>
</feature>
<comment type="caution">
    <text evidence="14">The sequence shown here is derived from an EMBL/GenBank/DDBJ whole genome shotgun (WGS) entry which is preliminary data.</text>
</comment>
<evidence type="ECO:0000313" key="14">
    <source>
        <dbReference type="EMBL" id="CAK8684175.1"/>
    </source>
</evidence>
<dbReference type="InterPro" id="IPR036642">
    <property type="entry name" value="Cyt_bc1_su8_sf"/>
</dbReference>
<comment type="subcellular location">
    <subcellularLocation>
        <location evidence="1 13">Mitochondrion inner membrane</location>
        <topology evidence="1 13">Single-pass membrane protein</topology>
    </subcellularLocation>
</comment>
<evidence type="ECO:0000256" key="3">
    <source>
        <dbReference type="ARBA" id="ARBA00016324"/>
    </source>
</evidence>
<keyword evidence="7 13" id="KW-0999">Mitochondrion inner membrane</keyword>
<evidence type="ECO:0000256" key="10">
    <source>
        <dbReference type="ARBA" id="ARBA00023128"/>
    </source>
</evidence>
<comment type="subunit">
    <text evidence="12 13">Component of the ubiquinol-cytochrome c oxidoreductase (cytochrome b-c1 complex, complex III, CIII), a multisubunit enzyme composed of 11 subunits. The complex is composed of 3 respiratory subunits cytochrome b, cytochrome c1 and Rieske protein UQCRFS1, 2 core protein subunits UQCRC1/QCR1 and UQCRC2/QCR2, and 6 low-molecular weight protein subunits UQCRH/QCR6, UQCRB/QCR7, UQCRQ/QCR8, UQCR10/QCR9, UQCR11/QCR10 and subunit 9, the cleavage product of Rieske protein UQCRFS1. The complex exists as an obligatory dimer and forms supercomplexes (SCs) in the inner mitochondrial membrane with NADH-ubiquinone oxidoreductase (complex I, CI) and cytochrome c oxidase (complex IV, CIV), resulting in different assemblies (supercomplex SCI(1)III(2)IV(1) and megacomplex MCI(2)III(2)IV(2)). Interacts with UQCC6.</text>
</comment>
<gene>
    <name evidence="14" type="ORF">CVLEPA_LOCUS15169</name>
</gene>
<evidence type="ECO:0000256" key="9">
    <source>
        <dbReference type="ARBA" id="ARBA00022989"/>
    </source>
</evidence>
<proteinExistence type="inferred from homology"/>
<evidence type="ECO:0000256" key="13">
    <source>
        <dbReference type="RuleBase" id="RU368118"/>
    </source>
</evidence>
<evidence type="ECO:0000256" key="11">
    <source>
        <dbReference type="ARBA" id="ARBA00023136"/>
    </source>
</evidence>
<keyword evidence="5 13" id="KW-0679">Respiratory chain</keyword>
<keyword evidence="8 13" id="KW-0249">Electron transport</keyword>
<comment type="similarity">
    <text evidence="2 13">Belongs to the UQCRQ/QCR8 family.</text>
</comment>
<keyword evidence="10 13" id="KW-0496">Mitochondrion</keyword>
<keyword evidence="9 13" id="KW-1133">Transmembrane helix</keyword>
<sequence length="89" mass="10065">MRLSDLRPHGFGHLGVHVKNQVEYTLSAFEQNPIKGVVAKGVPNILRRFRDKFLVVAIPAAVFYGFYDFGSRAQLAMDRKNPADFENDV</sequence>
<dbReference type="Proteomes" id="UP001642483">
    <property type="component" value="Unassembled WGS sequence"/>
</dbReference>
<keyword evidence="6 13" id="KW-0812">Transmembrane</keyword>
<protein>
    <recommendedName>
        <fullName evidence="3 13">Cytochrome b-c1 complex subunit 8</fullName>
    </recommendedName>
    <alternativeName>
        <fullName evidence="13">Complex III subunit 8</fullName>
    </alternativeName>
</protein>
<dbReference type="Pfam" id="PF02939">
    <property type="entry name" value="UcrQ"/>
    <property type="match status" value="1"/>
</dbReference>
<dbReference type="PANTHER" id="PTHR12119:SF2">
    <property type="entry name" value="CYTOCHROME B-C1 COMPLEX SUBUNIT 8"/>
    <property type="match status" value="1"/>
</dbReference>
<keyword evidence="4 13" id="KW-0813">Transport</keyword>
<reference evidence="14 15" key="1">
    <citation type="submission" date="2024-02" db="EMBL/GenBank/DDBJ databases">
        <authorList>
            <person name="Daric V."/>
            <person name="Darras S."/>
        </authorList>
    </citation>
    <scope>NUCLEOTIDE SEQUENCE [LARGE SCALE GENOMIC DNA]</scope>
</reference>
<evidence type="ECO:0000256" key="12">
    <source>
        <dbReference type="ARBA" id="ARBA00047105"/>
    </source>
</evidence>
<accession>A0ABP0FYA0</accession>
<keyword evidence="15" id="KW-1185">Reference proteome</keyword>
<dbReference type="PANTHER" id="PTHR12119">
    <property type="entry name" value="UBIQUINOL-CYTOCHROME C REDUCTASE COMPLEX UBIQUINONE-BINDING PROTEIN QP-C"/>
    <property type="match status" value="1"/>
</dbReference>
<organism evidence="14 15">
    <name type="scientific">Clavelina lepadiformis</name>
    <name type="common">Light-bulb sea squirt</name>
    <name type="synonym">Ascidia lepadiformis</name>
    <dbReference type="NCBI Taxonomy" id="159417"/>
    <lineage>
        <taxon>Eukaryota</taxon>
        <taxon>Metazoa</taxon>
        <taxon>Chordata</taxon>
        <taxon>Tunicata</taxon>
        <taxon>Ascidiacea</taxon>
        <taxon>Aplousobranchia</taxon>
        <taxon>Clavelinidae</taxon>
        <taxon>Clavelina</taxon>
    </lineage>
</organism>
<dbReference type="InterPro" id="IPR004205">
    <property type="entry name" value="Cyt_bc1_su8"/>
</dbReference>
<dbReference type="Gene3D" id="1.20.5.210">
    <property type="entry name" value="Cytochrome b-c1 complex subunit 8"/>
    <property type="match status" value="1"/>
</dbReference>
<name>A0ABP0FYA0_CLALP</name>
<evidence type="ECO:0000256" key="2">
    <source>
        <dbReference type="ARBA" id="ARBA00007668"/>
    </source>
</evidence>